<dbReference type="AlphaFoldDB" id="A0A1D8IKK0"/>
<evidence type="ECO:0000313" key="1">
    <source>
        <dbReference type="EMBL" id="AOU96988.1"/>
    </source>
</evidence>
<dbReference type="RefSeq" id="WP_070077380.1">
    <property type="nucleotide sequence ID" value="NZ_CP017415.1"/>
</dbReference>
<reference evidence="2" key="1">
    <citation type="submission" date="2016-09" db="EMBL/GenBank/DDBJ databases">
        <title>Acidihalobacter prosperus F5.</title>
        <authorList>
            <person name="Khaleque H.N."/>
            <person name="Ramsay J.P."/>
            <person name="Kaksonen A.H."/>
            <person name="Boxall N.J."/>
            <person name="Watkin E.L.J."/>
        </authorList>
    </citation>
    <scope>NUCLEOTIDE SEQUENCE [LARGE SCALE GENOMIC DNA]</scope>
    <source>
        <strain evidence="2">F5</strain>
    </source>
</reference>
<dbReference type="SUPFAM" id="SSF49373">
    <property type="entry name" value="Invasin/intimin cell-adhesion fragments"/>
    <property type="match status" value="1"/>
</dbReference>
<sequence>MDLPDTITIQINDQTGQPVPDIIVQLTVKSGNRNAYQILSPKTGSDGHAQITKPDFIGQFEDHWEMGLMDYNGTVESASPDVQVSLFDPSWHIANPEACLAWPLFKNEQGHWASRQAQYEHLVSCANPHYLATPKPVNLETNNKISLTVSKP</sequence>
<evidence type="ECO:0000313" key="2">
    <source>
        <dbReference type="Proteomes" id="UP000095401"/>
    </source>
</evidence>
<organism evidence="1 2">
    <name type="scientific">Acidihalobacter yilgarnensis</name>
    <dbReference type="NCBI Taxonomy" id="2819280"/>
    <lineage>
        <taxon>Bacteria</taxon>
        <taxon>Pseudomonadati</taxon>
        <taxon>Pseudomonadota</taxon>
        <taxon>Gammaproteobacteria</taxon>
        <taxon>Chromatiales</taxon>
        <taxon>Ectothiorhodospiraceae</taxon>
        <taxon>Acidihalobacter</taxon>
    </lineage>
</organism>
<proteinExistence type="predicted"/>
<protein>
    <recommendedName>
        <fullName evidence="3">Invasin domain-containing protein</fullName>
    </recommendedName>
</protein>
<dbReference type="InterPro" id="IPR008964">
    <property type="entry name" value="Invasin/intimin_cell_adhesion"/>
</dbReference>
<gene>
    <name evidence="1" type="ORF">BI364_02265</name>
</gene>
<dbReference type="Proteomes" id="UP000095401">
    <property type="component" value="Chromosome"/>
</dbReference>
<dbReference type="KEGG" id="aprs:BI364_02265"/>
<accession>A0A1D8IKK0</accession>
<evidence type="ECO:0008006" key="3">
    <source>
        <dbReference type="Google" id="ProtNLM"/>
    </source>
</evidence>
<name>A0A1D8IKK0_9GAMM</name>
<dbReference type="EMBL" id="CP017415">
    <property type="protein sequence ID" value="AOU96988.1"/>
    <property type="molecule type" value="Genomic_DNA"/>
</dbReference>
<keyword evidence="2" id="KW-1185">Reference proteome</keyword>